<accession>A0A6J4U5C4</accession>
<dbReference type="Gene3D" id="3.40.630.40">
    <property type="entry name" value="Zn-dependent exopeptidases"/>
    <property type="match status" value="1"/>
</dbReference>
<name>A0A6J4U5C4_9SPHN</name>
<evidence type="ECO:0000313" key="1">
    <source>
        <dbReference type="EMBL" id="CAA9541409.1"/>
    </source>
</evidence>
<gene>
    <name evidence="1" type="ORF">AVDCRST_MAG23-2097</name>
</gene>
<dbReference type="InterPro" id="IPR007709">
    <property type="entry name" value="N-FG_amidohydro"/>
</dbReference>
<dbReference type="EC" id="3.5.1.68" evidence="1"/>
<dbReference type="EMBL" id="CADCWD010000071">
    <property type="protein sequence ID" value="CAA9541409.1"/>
    <property type="molecule type" value="Genomic_DNA"/>
</dbReference>
<dbReference type="SUPFAM" id="SSF53187">
    <property type="entry name" value="Zn-dependent exopeptidases"/>
    <property type="match status" value="1"/>
</dbReference>
<protein>
    <submittedName>
        <fullName evidence="1">N-formylglutamate deformylase</fullName>
        <ecNumber evidence="1">3.5.1.68</ecNumber>
    </submittedName>
</protein>
<keyword evidence="1" id="KW-0378">Hydrolase</keyword>
<dbReference type="GO" id="GO:0050129">
    <property type="term" value="F:N-formylglutamate deformylase activity"/>
    <property type="evidence" value="ECO:0007669"/>
    <property type="project" value="UniProtKB-EC"/>
</dbReference>
<proteinExistence type="predicted"/>
<organism evidence="1">
    <name type="scientific">uncultured Sphingosinicella sp</name>
    <dbReference type="NCBI Taxonomy" id="478748"/>
    <lineage>
        <taxon>Bacteria</taxon>
        <taxon>Pseudomonadati</taxon>
        <taxon>Pseudomonadota</taxon>
        <taxon>Alphaproteobacteria</taxon>
        <taxon>Sphingomonadales</taxon>
        <taxon>Sphingosinicellaceae</taxon>
        <taxon>Sphingosinicella</taxon>
        <taxon>environmental samples</taxon>
    </lineage>
</organism>
<reference evidence="1" key="1">
    <citation type="submission" date="2020-02" db="EMBL/GenBank/DDBJ databases">
        <authorList>
            <person name="Meier V. D."/>
        </authorList>
    </citation>
    <scope>NUCLEOTIDE SEQUENCE</scope>
    <source>
        <strain evidence="1">AVDCRST_MAG23</strain>
    </source>
</reference>
<dbReference type="Pfam" id="PF05013">
    <property type="entry name" value="FGase"/>
    <property type="match status" value="1"/>
</dbReference>
<dbReference type="AlphaFoldDB" id="A0A6J4U5C4"/>
<sequence length="290" mass="30992">MAESPAEPPFLRIGPEAPLSPVVLSVPHAGRSYSPALLSASRLARETLETLEDRLVDRLVWRAVAGGARAVVALRPRAEIDLNRDEREIDGAMIAPPPPSRSLMQSPKTRGGLGLVPSRITGAGAIWLERLPGKELARRIAEVHRPYHATLAEMLEQARAQFGIAILLDCHSMPPRRALNGVAEAGVVLGDRHGTSISHDLLLAAAEAARECGFEVAHNEPYAGGYITQRHGRPHQGTHALQIEVDRASYLDPALRAPGPGFDQTARMIAAVSSALAGRALEPPQAIAAE</sequence>